<gene>
    <name evidence="3" type="ORF">FYJ83_13975</name>
</gene>
<evidence type="ECO:0000313" key="3">
    <source>
        <dbReference type="EMBL" id="MSU02564.1"/>
    </source>
</evidence>
<dbReference type="CDD" id="cd02696">
    <property type="entry name" value="MurNAc-LAA"/>
    <property type="match status" value="1"/>
</dbReference>
<dbReference type="EMBL" id="VUNQ01000036">
    <property type="protein sequence ID" value="MSU02564.1"/>
    <property type="molecule type" value="Genomic_DNA"/>
</dbReference>
<dbReference type="GO" id="GO:0042834">
    <property type="term" value="F:peptidoglycan binding"/>
    <property type="evidence" value="ECO:0007669"/>
    <property type="project" value="InterPro"/>
</dbReference>
<evidence type="ECO:0000313" key="4">
    <source>
        <dbReference type="Proteomes" id="UP000469523"/>
    </source>
</evidence>
<dbReference type="Proteomes" id="UP000469523">
    <property type="component" value="Unassembled WGS sequence"/>
</dbReference>
<evidence type="ECO:0000256" key="1">
    <source>
        <dbReference type="ARBA" id="ARBA00022801"/>
    </source>
</evidence>
<keyword evidence="4" id="KW-1185">Reference proteome</keyword>
<dbReference type="AlphaFoldDB" id="A0A6N7Y142"/>
<dbReference type="PANTHER" id="PTHR30404">
    <property type="entry name" value="N-ACETYLMURAMOYL-L-ALANINE AMIDASE"/>
    <property type="match status" value="1"/>
</dbReference>
<dbReference type="SUPFAM" id="SSF53187">
    <property type="entry name" value="Zn-dependent exopeptidases"/>
    <property type="match status" value="1"/>
</dbReference>
<dbReference type="SMART" id="SM00646">
    <property type="entry name" value="Ami_3"/>
    <property type="match status" value="1"/>
</dbReference>
<organism evidence="3 4">
    <name type="scientific">Tissierella pigra</name>
    <dbReference type="NCBI Taxonomy" id="2607614"/>
    <lineage>
        <taxon>Bacteria</taxon>
        <taxon>Bacillati</taxon>
        <taxon>Bacillota</taxon>
        <taxon>Tissierellia</taxon>
        <taxon>Tissierellales</taxon>
        <taxon>Tissierellaceae</taxon>
        <taxon>Tissierella</taxon>
    </lineage>
</organism>
<dbReference type="InterPro" id="IPR002508">
    <property type="entry name" value="MurNAc-LAA_cat"/>
</dbReference>
<dbReference type="SUPFAM" id="SSF110997">
    <property type="entry name" value="Sporulation related repeat"/>
    <property type="match status" value="1"/>
</dbReference>
<dbReference type="RefSeq" id="WP_154441551.1">
    <property type="nucleotide sequence ID" value="NZ_JAHLPJ010000001.1"/>
</dbReference>
<dbReference type="GO" id="GO:0008745">
    <property type="term" value="F:N-acetylmuramoyl-L-alanine amidase activity"/>
    <property type="evidence" value="ECO:0007669"/>
    <property type="project" value="InterPro"/>
</dbReference>
<dbReference type="PANTHER" id="PTHR30404:SF0">
    <property type="entry name" value="N-ACETYLMURAMOYL-L-ALANINE AMIDASE AMIC"/>
    <property type="match status" value="1"/>
</dbReference>
<keyword evidence="1" id="KW-0378">Hydrolase</keyword>
<dbReference type="InterPro" id="IPR007730">
    <property type="entry name" value="SPOR-like_dom"/>
</dbReference>
<feature type="domain" description="SPOR" evidence="2">
    <location>
        <begin position="182"/>
        <end position="256"/>
    </location>
</feature>
<evidence type="ECO:0000259" key="2">
    <source>
        <dbReference type="PROSITE" id="PS51724"/>
    </source>
</evidence>
<name>A0A6N7Y142_9FIRM</name>
<dbReference type="PROSITE" id="PS51724">
    <property type="entry name" value="SPOR"/>
    <property type="match status" value="1"/>
</dbReference>
<reference evidence="3 4" key="1">
    <citation type="submission" date="2019-09" db="EMBL/GenBank/DDBJ databases">
        <title>In-depth cultivation of the pig gut microbiome towards novel bacterial diversity and tailored functional studies.</title>
        <authorList>
            <person name="Wylensek D."/>
            <person name="Hitch T.C.A."/>
            <person name="Clavel T."/>
        </authorList>
    </citation>
    <scope>NUCLEOTIDE SEQUENCE [LARGE SCALE GENOMIC DNA]</scope>
    <source>
        <strain evidence="3 4">WCA3-693-APC-4?</strain>
    </source>
</reference>
<dbReference type="GO" id="GO:0030288">
    <property type="term" value="C:outer membrane-bounded periplasmic space"/>
    <property type="evidence" value="ECO:0007669"/>
    <property type="project" value="TreeGrafter"/>
</dbReference>
<dbReference type="InterPro" id="IPR050695">
    <property type="entry name" value="N-acetylmuramoyl_amidase_3"/>
</dbReference>
<proteinExistence type="predicted"/>
<accession>A0A6N7Y142</accession>
<dbReference type="GO" id="GO:0009253">
    <property type="term" value="P:peptidoglycan catabolic process"/>
    <property type="evidence" value="ECO:0007669"/>
    <property type="project" value="InterPro"/>
</dbReference>
<dbReference type="Gene3D" id="3.40.630.40">
    <property type="entry name" value="Zn-dependent exopeptidases"/>
    <property type="match status" value="1"/>
</dbReference>
<sequence>MAKVFLDAGHGGHDPGALGNGLREKDIALSVTLKIGNILKNHGVNVGYSRTTDVFLELADRATKANSFGANVFVSVHCNSFTDSSAKGVETYSYPESTTGANLSKSIQNNIISSGVYTANRGTKTANFAVLRLTNMPAALVELGFISNAQDANILKNRQDELAVAVSKGILNYLGIPYKDGGSGSTLYRVQVGAFSVRANADNLANELKGKGYSPIVVTVGGLYKVQVGAFSVRANAEALVKELKSKGYEAMIVTA</sequence>
<dbReference type="Pfam" id="PF01520">
    <property type="entry name" value="Amidase_3"/>
    <property type="match status" value="1"/>
</dbReference>
<dbReference type="Pfam" id="PF05036">
    <property type="entry name" value="SPOR"/>
    <property type="match status" value="1"/>
</dbReference>
<comment type="caution">
    <text evidence="3">The sequence shown here is derived from an EMBL/GenBank/DDBJ whole genome shotgun (WGS) entry which is preliminary data.</text>
</comment>
<protein>
    <submittedName>
        <fullName evidence="3">N-acetylmuramoyl-L-alanine amidase</fullName>
    </submittedName>
</protein>
<dbReference type="InterPro" id="IPR036680">
    <property type="entry name" value="SPOR-like_sf"/>
</dbReference>
<dbReference type="Gene3D" id="3.30.70.1070">
    <property type="entry name" value="Sporulation related repeat"/>
    <property type="match status" value="1"/>
</dbReference>